<comment type="caution">
    <text evidence="3">The sequence shown here is derived from an EMBL/GenBank/DDBJ whole genome shotgun (WGS) entry which is preliminary data.</text>
</comment>
<dbReference type="AlphaFoldDB" id="A0ABD0T9G1"/>
<feature type="coiled-coil region" evidence="1">
    <location>
        <begin position="77"/>
        <end position="153"/>
    </location>
</feature>
<sequence>MSLPRSPPTRRPIMNVDSNSDSTTIRNESEPELWQTASSDTENNQITMRKRKQPEDDLRDRFEDFENKILAILTRTAKTQNDKLDQIHQDLSSLRNELTEVKTTTKQIVTEQNRISQELLKIEKFKTNVEQKIEDLTKNIDSIKADMANSTTNIIATASTATSTDIESYEGMIAEFHERSIREKNVIISGINELNSDNRAERLSYDMNEVVKILELVNPGCNKPIKTIRLGKFDTNKARPLKTNNIKCYYDQTPCQKKMMENTRNELKRRKDAGEQNLTIRFIRGIPKIVQEQPKN</sequence>
<evidence type="ECO:0000256" key="1">
    <source>
        <dbReference type="SAM" id="Coils"/>
    </source>
</evidence>
<reference evidence="3 4" key="1">
    <citation type="submission" date="2024-06" db="EMBL/GenBank/DDBJ databases">
        <title>A chromosome-level genome assembly of beet webworm, Loxostege sticticalis.</title>
        <authorList>
            <person name="Zhang Y."/>
        </authorList>
    </citation>
    <scope>NUCLEOTIDE SEQUENCE [LARGE SCALE GENOMIC DNA]</scope>
    <source>
        <strain evidence="3">AQ028</strain>
        <tissue evidence="3">Male pupae</tissue>
    </source>
</reference>
<evidence type="ECO:0000313" key="3">
    <source>
        <dbReference type="EMBL" id="KAL0840012.1"/>
    </source>
</evidence>
<keyword evidence="1" id="KW-0175">Coiled coil</keyword>
<gene>
    <name evidence="3" type="ORF">ABMA28_015339</name>
</gene>
<evidence type="ECO:0000313" key="4">
    <source>
        <dbReference type="Proteomes" id="UP001549921"/>
    </source>
</evidence>
<name>A0ABD0T9G1_LOXSC</name>
<dbReference type="Proteomes" id="UP001549921">
    <property type="component" value="Unassembled WGS sequence"/>
</dbReference>
<accession>A0ABD0T9G1</accession>
<feature type="compositionally biased region" description="Pro residues" evidence="2">
    <location>
        <begin position="1"/>
        <end position="10"/>
    </location>
</feature>
<feature type="region of interest" description="Disordered" evidence="2">
    <location>
        <begin position="1"/>
        <end position="55"/>
    </location>
</feature>
<organism evidence="3 4">
    <name type="scientific">Loxostege sticticalis</name>
    <name type="common">Beet webworm moth</name>
    <dbReference type="NCBI Taxonomy" id="481309"/>
    <lineage>
        <taxon>Eukaryota</taxon>
        <taxon>Metazoa</taxon>
        <taxon>Ecdysozoa</taxon>
        <taxon>Arthropoda</taxon>
        <taxon>Hexapoda</taxon>
        <taxon>Insecta</taxon>
        <taxon>Pterygota</taxon>
        <taxon>Neoptera</taxon>
        <taxon>Endopterygota</taxon>
        <taxon>Lepidoptera</taxon>
        <taxon>Glossata</taxon>
        <taxon>Ditrysia</taxon>
        <taxon>Pyraloidea</taxon>
        <taxon>Crambidae</taxon>
        <taxon>Pyraustinae</taxon>
        <taxon>Loxostege</taxon>
    </lineage>
</organism>
<proteinExistence type="predicted"/>
<feature type="compositionally biased region" description="Polar residues" evidence="2">
    <location>
        <begin position="16"/>
        <end position="26"/>
    </location>
</feature>
<protein>
    <submittedName>
        <fullName evidence="3">Uncharacterized protein</fullName>
    </submittedName>
</protein>
<dbReference type="EMBL" id="JBEDNZ010000007">
    <property type="protein sequence ID" value="KAL0840012.1"/>
    <property type="molecule type" value="Genomic_DNA"/>
</dbReference>
<feature type="compositionally biased region" description="Polar residues" evidence="2">
    <location>
        <begin position="35"/>
        <end position="47"/>
    </location>
</feature>
<evidence type="ECO:0000256" key="2">
    <source>
        <dbReference type="SAM" id="MobiDB-lite"/>
    </source>
</evidence>